<gene>
    <name evidence="1" type="ORF">LEP1GSC008_3618</name>
</gene>
<sequence length="54" mass="6345">MAKNIIQKFLDLYKQTLSCKNYCSLLKDSKDDFFEVFRQQVSKTLAETENKCCS</sequence>
<dbReference type="EMBL" id="ANCE01000018">
    <property type="protein sequence ID" value="EMK26069.1"/>
    <property type="molecule type" value="Genomic_DNA"/>
</dbReference>
<proteinExistence type="predicted"/>
<name>M6FJ14_9LEPT</name>
<reference evidence="1 2" key="1">
    <citation type="submission" date="2013-01" db="EMBL/GenBank/DDBJ databases">
        <authorList>
            <person name="Harkins D.M."/>
            <person name="Durkin A.S."/>
            <person name="Brinkac L.M."/>
            <person name="Haft D.H."/>
            <person name="Selengut J.D."/>
            <person name="Sanka R."/>
            <person name="DePew J."/>
            <person name="Purushe J."/>
            <person name="Galloway R.L."/>
            <person name="Vinetz J.M."/>
            <person name="Sutton G.G."/>
            <person name="Nierman W.C."/>
            <person name="Fouts D.E."/>
        </authorList>
    </citation>
    <scope>NUCLEOTIDE SEQUENCE [LARGE SCALE GENOMIC DNA]</scope>
    <source>
        <strain evidence="1 2">Nikolaevo</strain>
    </source>
</reference>
<dbReference type="PATRIC" id="fig|1240687.3.peg.258"/>
<dbReference type="AlphaFoldDB" id="M6FJ14"/>
<dbReference type="Proteomes" id="UP000011980">
    <property type="component" value="Unassembled WGS sequence"/>
</dbReference>
<protein>
    <submittedName>
        <fullName evidence="1">Uncharacterized protein</fullName>
    </submittedName>
</protein>
<evidence type="ECO:0000313" key="1">
    <source>
        <dbReference type="EMBL" id="EMK26069.1"/>
    </source>
</evidence>
<organism evidence="1 2">
    <name type="scientific">Leptospira kirschneri serovar Bulgarica str. Nikolaevo</name>
    <dbReference type="NCBI Taxonomy" id="1240687"/>
    <lineage>
        <taxon>Bacteria</taxon>
        <taxon>Pseudomonadati</taxon>
        <taxon>Spirochaetota</taxon>
        <taxon>Spirochaetia</taxon>
        <taxon>Leptospirales</taxon>
        <taxon>Leptospiraceae</taxon>
        <taxon>Leptospira</taxon>
    </lineage>
</organism>
<evidence type="ECO:0000313" key="2">
    <source>
        <dbReference type="Proteomes" id="UP000011980"/>
    </source>
</evidence>
<accession>M6FJ14</accession>
<comment type="caution">
    <text evidence="1">The sequence shown here is derived from an EMBL/GenBank/DDBJ whole genome shotgun (WGS) entry which is preliminary data.</text>
</comment>